<feature type="region of interest" description="Disordered" evidence="2">
    <location>
        <begin position="355"/>
        <end position="430"/>
    </location>
</feature>
<feature type="region of interest" description="Disordered" evidence="2">
    <location>
        <begin position="245"/>
        <end position="312"/>
    </location>
</feature>
<gene>
    <name evidence="4" type="ORF">PGT21_002239</name>
</gene>
<feature type="region of interest" description="Disordered" evidence="2">
    <location>
        <begin position="63"/>
        <end position="134"/>
    </location>
</feature>
<organism evidence="4 5">
    <name type="scientific">Puccinia graminis f. sp. tritici</name>
    <dbReference type="NCBI Taxonomy" id="56615"/>
    <lineage>
        <taxon>Eukaryota</taxon>
        <taxon>Fungi</taxon>
        <taxon>Dikarya</taxon>
        <taxon>Basidiomycota</taxon>
        <taxon>Pucciniomycotina</taxon>
        <taxon>Pucciniomycetes</taxon>
        <taxon>Pucciniales</taxon>
        <taxon>Pucciniaceae</taxon>
        <taxon>Puccinia</taxon>
    </lineage>
</organism>
<dbReference type="Pfam" id="PF00170">
    <property type="entry name" value="bZIP_1"/>
    <property type="match status" value="1"/>
</dbReference>
<feature type="domain" description="BZIP" evidence="3">
    <location>
        <begin position="125"/>
        <end position="139"/>
    </location>
</feature>
<evidence type="ECO:0000313" key="5">
    <source>
        <dbReference type="Proteomes" id="UP000324748"/>
    </source>
</evidence>
<dbReference type="InterPro" id="IPR004827">
    <property type="entry name" value="bZIP"/>
</dbReference>
<feature type="compositionally biased region" description="Polar residues" evidence="2">
    <location>
        <begin position="614"/>
        <end position="648"/>
    </location>
</feature>
<reference evidence="4 5" key="1">
    <citation type="submission" date="2019-05" db="EMBL/GenBank/DDBJ databases">
        <title>Emergence of the Ug99 lineage of the wheat stem rust pathogen through somatic hybridization.</title>
        <authorList>
            <person name="Li F."/>
            <person name="Upadhyaya N.M."/>
            <person name="Sperschneider J."/>
            <person name="Matny O."/>
            <person name="Nguyen-Phuc H."/>
            <person name="Mago R."/>
            <person name="Raley C."/>
            <person name="Miller M.E."/>
            <person name="Silverstein K.A.T."/>
            <person name="Henningsen E."/>
            <person name="Hirsch C.D."/>
            <person name="Visser B."/>
            <person name="Pretorius Z.A."/>
            <person name="Steffenson B.J."/>
            <person name="Schwessinger B."/>
            <person name="Dodds P.N."/>
            <person name="Figueroa M."/>
        </authorList>
    </citation>
    <scope>NUCLEOTIDE SEQUENCE [LARGE SCALE GENOMIC DNA]</scope>
    <source>
        <strain evidence="4">21-0</strain>
    </source>
</reference>
<sequence>MLNFPFKLLNNRPYKFRLKSHFAPVRSFPSDSQPSRRTPPLTHPFSRTLDLPMVTYHGISHSHNTAQDLNQSPNLNHPMQHPNSLHTNLNQTHTTHPSSTSSTNHNHHHHHRKSSNDNDEEAIARKKKNADAQAAFRQRRQTYIKSLEDTVSELKGAVTEMEHIVKTTSQELKNQKQHLEHLQSKLSAYETGELKPGAFENNQHCKCCKFAPPEFNPALPTPTNGTHQVRSISTPTTSTMAINSNADCPTPSGPSIVTPTVTGHDNLTRDWPSRQGVPPMFPPDSSSRSTHHNSTQNSPHDVPHPTTSLDYPRNILHHQHHSNSSIHHSSYPRPGCDLALFTPFGAAESPPMANFYSSTEAHHGSSSQQHHPLGTAYSPLGHPQSFDAHHSGTLSSPRMWSHNSQTNPSTYTGTDPNPAANLNGSPKPGLYPIDGSLAEVDSSGFRLHRGMGERSMMRPADYLPSLELRPLPQSYPMVSTLSSPRTDSLGVVGPKTRSSVLNKRRWNDDRFASHHDNHEFDEVPNSGKTGVKLNGIPAKVARCEQVCTEVSKVVSQMKEEVKAVTTSKTSATPSTAHQSLSPNATSPNSFPSPHNASHNSLKSQRVKFHGPPSQLASSTPPLAGSQLQVQEEPQTEQDNCRYQSMISN</sequence>
<dbReference type="GO" id="GO:0003700">
    <property type="term" value="F:DNA-binding transcription factor activity"/>
    <property type="evidence" value="ECO:0007669"/>
    <property type="project" value="InterPro"/>
</dbReference>
<feature type="compositionally biased region" description="Polar residues" evidence="2">
    <location>
        <begin position="392"/>
        <end position="424"/>
    </location>
</feature>
<dbReference type="SUPFAM" id="SSF57959">
    <property type="entry name" value="Leucine zipper domain"/>
    <property type="match status" value="1"/>
</dbReference>
<keyword evidence="5" id="KW-1185">Reference proteome</keyword>
<dbReference type="AlphaFoldDB" id="A0A5B0Q9J9"/>
<accession>A0A5B0Q9J9</accession>
<dbReference type="Proteomes" id="UP000324748">
    <property type="component" value="Unassembled WGS sequence"/>
</dbReference>
<feature type="compositionally biased region" description="Low complexity" evidence="2">
    <location>
        <begin position="85"/>
        <end position="104"/>
    </location>
</feature>
<feature type="compositionally biased region" description="Low complexity" evidence="2">
    <location>
        <begin position="565"/>
        <end position="576"/>
    </location>
</feature>
<feature type="coiled-coil region" evidence="1">
    <location>
        <begin position="144"/>
        <end position="192"/>
    </location>
</feature>
<dbReference type="InterPro" id="IPR046347">
    <property type="entry name" value="bZIP_sf"/>
</dbReference>
<keyword evidence="1" id="KW-0175">Coiled coil</keyword>
<dbReference type="PROSITE" id="PS00036">
    <property type="entry name" value="BZIP_BASIC"/>
    <property type="match status" value="1"/>
</dbReference>
<feature type="compositionally biased region" description="Polar residues" evidence="2">
    <location>
        <begin position="355"/>
        <end position="370"/>
    </location>
</feature>
<evidence type="ECO:0000259" key="3">
    <source>
        <dbReference type="PROSITE" id="PS00036"/>
    </source>
</evidence>
<feature type="region of interest" description="Disordered" evidence="2">
    <location>
        <begin position="25"/>
        <end position="46"/>
    </location>
</feature>
<dbReference type="CDD" id="cd14688">
    <property type="entry name" value="bZIP_YAP"/>
    <property type="match status" value="1"/>
</dbReference>
<evidence type="ECO:0000313" key="4">
    <source>
        <dbReference type="EMBL" id="KAA1109900.1"/>
    </source>
</evidence>
<feature type="compositionally biased region" description="Polar residues" evidence="2">
    <location>
        <begin position="63"/>
        <end position="84"/>
    </location>
</feature>
<feature type="compositionally biased region" description="Polar residues" evidence="2">
    <location>
        <begin position="245"/>
        <end position="265"/>
    </location>
</feature>
<proteinExistence type="predicted"/>
<dbReference type="SMART" id="SM00338">
    <property type="entry name" value="BRLZ"/>
    <property type="match status" value="1"/>
</dbReference>
<protein>
    <recommendedName>
        <fullName evidence="3">BZIP domain-containing protein</fullName>
    </recommendedName>
</protein>
<dbReference type="Gene3D" id="1.20.5.170">
    <property type="match status" value="1"/>
</dbReference>
<feature type="compositionally biased region" description="Polar residues" evidence="2">
    <location>
        <begin position="577"/>
        <end position="603"/>
    </location>
</feature>
<dbReference type="OrthoDB" id="2501133at2759"/>
<evidence type="ECO:0000256" key="2">
    <source>
        <dbReference type="SAM" id="MobiDB-lite"/>
    </source>
</evidence>
<feature type="compositionally biased region" description="Polar residues" evidence="2">
    <location>
        <begin position="284"/>
        <end position="309"/>
    </location>
</feature>
<feature type="region of interest" description="Disordered" evidence="2">
    <location>
        <begin position="565"/>
        <end position="648"/>
    </location>
</feature>
<evidence type="ECO:0000256" key="1">
    <source>
        <dbReference type="SAM" id="Coils"/>
    </source>
</evidence>
<name>A0A5B0Q9J9_PUCGR</name>
<comment type="caution">
    <text evidence="4">The sequence shown here is derived from an EMBL/GenBank/DDBJ whole genome shotgun (WGS) entry which is preliminary data.</text>
</comment>
<dbReference type="EMBL" id="VSWC01000027">
    <property type="protein sequence ID" value="KAA1109900.1"/>
    <property type="molecule type" value="Genomic_DNA"/>
</dbReference>